<name>A0ABM6Y486_9PROT</name>
<dbReference type="InterPro" id="IPR035897">
    <property type="entry name" value="Toll_tir_struct_dom_sf"/>
</dbReference>
<dbReference type="SUPFAM" id="SSF52200">
    <property type="entry name" value="Toll/Interleukin receptor TIR domain"/>
    <property type="match status" value="1"/>
</dbReference>
<dbReference type="RefSeq" id="WP_064790849.1">
    <property type="nucleotide sequence ID" value="NZ_CP031555.1"/>
</dbReference>
<dbReference type="InterPro" id="IPR000157">
    <property type="entry name" value="TIR_dom"/>
</dbReference>
<proteinExistence type="predicted"/>
<evidence type="ECO:0000313" key="3">
    <source>
        <dbReference type="Proteomes" id="UP000256971"/>
    </source>
</evidence>
<dbReference type="Gene3D" id="3.40.50.10140">
    <property type="entry name" value="Toll/interleukin-1 receptor homology (TIR) domain"/>
    <property type="match status" value="1"/>
</dbReference>
<accession>A0ABM6Y486</accession>
<organism evidence="2 3">
    <name type="scientific">Thalassospira indica</name>
    <dbReference type="NCBI Taxonomy" id="1891279"/>
    <lineage>
        <taxon>Bacteria</taxon>
        <taxon>Pseudomonadati</taxon>
        <taxon>Pseudomonadota</taxon>
        <taxon>Alphaproteobacteria</taxon>
        <taxon>Rhodospirillales</taxon>
        <taxon>Thalassospiraceae</taxon>
        <taxon>Thalassospira</taxon>
    </lineage>
</organism>
<evidence type="ECO:0000259" key="1">
    <source>
        <dbReference type="Pfam" id="PF13676"/>
    </source>
</evidence>
<evidence type="ECO:0000313" key="2">
    <source>
        <dbReference type="EMBL" id="AXO15542.1"/>
    </source>
</evidence>
<dbReference type="EMBL" id="CP031555">
    <property type="protein sequence ID" value="AXO15542.1"/>
    <property type="molecule type" value="Genomic_DNA"/>
</dbReference>
<dbReference type="Proteomes" id="UP000256971">
    <property type="component" value="Chromosome"/>
</dbReference>
<keyword evidence="2" id="KW-0675">Receptor</keyword>
<gene>
    <name evidence="2" type="ORF">DY252_15905</name>
</gene>
<feature type="domain" description="TIR" evidence="1">
    <location>
        <begin position="18"/>
        <end position="149"/>
    </location>
</feature>
<protein>
    <submittedName>
        <fullName evidence="2">Toll/interleukin-1 receptor domain-containing protein</fullName>
    </submittedName>
</protein>
<dbReference type="Pfam" id="PF13676">
    <property type="entry name" value="TIR_2"/>
    <property type="match status" value="1"/>
</dbReference>
<keyword evidence="3" id="KW-1185">Reference proteome</keyword>
<sequence>MEKNNNAERAQATKRDLVFISHATLGDNIFATWLGSRLTMAGYEVWCDQQKLIGGEDFWKDIEAVLRTRTVKFVIVISANAFDEHGHLRDGIAKEVALANILKKQIEDEYFIIPVRIDATSFSDFSIDFLRLNGIDCSANWADGFDSLVEVFERDHVPREENLEEFAIQSWRQVHKYHARSLVGGEELLQSNWLEIEDLPPMLHFYEILKPIKSSEPRSIAASCSLPCIDHGRLLACFAESEEFQSVLGEAIPIKHRYSLATEDFLIGDTHGFSQIKQRDAKNKISSIVRQAWDIALEGRGLSPYEMANQKMAWWFPKGVPEDGQLRYLDFNGKARRRAVSGTRGKRQDGNGNEVPRYYWHLGFTGRVFLGDLSVIVLQPRVIISEDSENPLENKTRMNSVRRSLTSMWFNEKWRGLIMGFAAWLAQENEYIELQVSETQSIRLCCRPLILSTDVCIQSDPVSQDTSDSSEEENERMETYLRLSDPAFILREDEEEEI</sequence>
<reference evidence="2 3" key="1">
    <citation type="submission" date="2018-08" db="EMBL/GenBank/DDBJ databases">
        <title>Complete genome sequence of type strain Thalassospira indica MCCC 1A01103T, isolated from isolated from deep seawater of the Indian Ocean.</title>
        <authorList>
            <person name="Liu Y."/>
        </authorList>
    </citation>
    <scope>NUCLEOTIDE SEQUENCE [LARGE SCALE GENOMIC DNA]</scope>
    <source>
        <strain evidence="2 3">PB8BT</strain>
    </source>
</reference>